<dbReference type="Proteomes" id="UP000660729">
    <property type="component" value="Unassembled WGS sequence"/>
</dbReference>
<evidence type="ECO:0000313" key="3">
    <source>
        <dbReference type="Proteomes" id="UP000660729"/>
    </source>
</evidence>
<dbReference type="OrthoDB" id="2906425at2759"/>
<dbReference type="InterPro" id="IPR011009">
    <property type="entry name" value="Kinase-like_dom_sf"/>
</dbReference>
<evidence type="ECO:0000259" key="1">
    <source>
        <dbReference type="Pfam" id="PF01636"/>
    </source>
</evidence>
<dbReference type="AlphaFoldDB" id="A0A8H6RRF4"/>
<dbReference type="Gene3D" id="3.90.1200.10">
    <property type="match status" value="1"/>
</dbReference>
<dbReference type="EMBL" id="JABCIY010000035">
    <property type="protein sequence ID" value="KAF7195902.1"/>
    <property type="molecule type" value="Genomic_DNA"/>
</dbReference>
<organism evidence="2 3">
    <name type="scientific">Pseudocercospora fuligena</name>
    <dbReference type="NCBI Taxonomy" id="685502"/>
    <lineage>
        <taxon>Eukaryota</taxon>
        <taxon>Fungi</taxon>
        <taxon>Dikarya</taxon>
        <taxon>Ascomycota</taxon>
        <taxon>Pezizomycotina</taxon>
        <taxon>Dothideomycetes</taxon>
        <taxon>Dothideomycetidae</taxon>
        <taxon>Mycosphaerellales</taxon>
        <taxon>Mycosphaerellaceae</taxon>
        <taxon>Pseudocercospora</taxon>
    </lineage>
</organism>
<protein>
    <recommendedName>
        <fullName evidence="1">Aminoglycoside phosphotransferase domain-containing protein</fullName>
    </recommendedName>
</protein>
<name>A0A8H6RRF4_9PEZI</name>
<dbReference type="PANTHER" id="PTHR21310:SF15">
    <property type="entry name" value="AMINOGLYCOSIDE PHOSPHOTRANSFERASE DOMAIN-CONTAINING PROTEIN"/>
    <property type="match status" value="1"/>
</dbReference>
<dbReference type="InterPro" id="IPR002575">
    <property type="entry name" value="Aminoglycoside_PTrfase"/>
</dbReference>
<accession>A0A8H6RRF4</accession>
<dbReference type="Pfam" id="PF01636">
    <property type="entry name" value="APH"/>
    <property type="match status" value="1"/>
</dbReference>
<proteinExistence type="predicted"/>
<keyword evidence="3" id="KW-1185">Reference proteome</keyword>
<dbReference type="InterPro" id="IPR051678">
    <property type="entry name" value="AGP_Transferase"/>
</dbReference>
<dbReference type="SUPFAM" id="SSF56112">
    <property type="entry name" value="Protein kinase-like (PK-like)"/>
    <property type="match status" value="1"/>
</dbReference>
<evidence type="ECO:0000313" key="2">
    <source>
        <dbReference type="EMBL" id="KAF7195902.1"/>
    </source>
</evidence>
<reference evidence="2" key="1">
    <citation type="submission" date="2020-04" db="EMBL/GenBank/DDBJ databases">
        <title>Draft genome resource of the tomato pathogen Pseudocercospora fuligena.</title>
        <authorList>
            <person name="Zaccaron A."/>
        </authorList>
    </citation>
    <scope>NUCLEOTIDE SEQUENCE</scope>
    <source>
        <strain evidence="2">PF001</strain>
    </source>
</reference>
<dbReference type="PANTHER" id="PTHR21310">
    <property type="entry name" value="AMINOGLYCOSIDE PHOSPHOTRANSFERASE-RELATED-RELATED"/>
    <property type="match status" value="1"/>
</dbReference>
<gene>
    <name evidence="2" type="ORF">HII31_02782</name>
</gene>
<feature type="domain" description="Aminoglycoside phosphotransferase" evidence="1">
    <location>
        <begin position="41"/>
        <end position="236"/>
    </location>
</feature>
<sequence>MFLSLRIWLGRRLFGVIGDRKWPAGFLLSPSHLLKWPCEAPELEALRYVSENTTIPVPQIYRPHLWHGKLAIEMQFFKNCETLDVAWRHLTSQQRREVVTEVAGYVKQLRALQPPKASKISSTSGGPCRDIRVGSVKLFGPFEDSDEFHQVLRGGVPDDKVKDVFGEQVAGVHARKYETKFTHGDLGVQNILVRDGKVMAVIDWECSGWYPQYWEYTKAQYNRILLPEFYEMLDEMIERYEEELGAERELWRLFDQPLDQAKG</sequence>
<comment type="caution">
    <text evidence="2">The sequence shown here is derived from an EMBL/GenBank/DDBJ whole genome shotgun (WGS) entry which is preliminary data.</text>
</comment>